<comment type="caution">
    <text evidence="2">The sequence shown here is derived from an EMBL/GenBank/DDBJ whole genome shotgun (WGS) entry which is preliminary data.</text>
</comment>
<reference evidence="2 3" key="1">
    <citation type="submission" date="2019-10" db="EMBL/GenBank/DDBJ databases">
        <title>Whole genome shotgun sequence of Acrocarpospora macrocephala NBRC 16266.</title>
        <authorList>
            <person name="Ichikawa N."/>
            <person name="Kimura A."/>
            <person name="Kitahashi Y."/>
            <person name="Komaki H."/>
            <person name="Oguchi A."/>
        </authorList>
    </citation>
    <scope>NUCLEOTIDE SEQUENCE [LARGE SCALE GENOMIC DNA]</scope>
    <source>
        <strain evidence="2 3">NBRC 16266</strain>
    </source>
</reference>
<feature type="region of interest" description="Disordered" evidence="1">
    <location>
        <begin position="108"/>
        <end position="141"/>
    </location>
</feature>
<dbReference type="EMBL" id="BLAE01000006">
    <property type="protein sequence ID" value="GES07394.1"/>
    <property type="molecule type" value="Genomic_DNA"/>
</dbReference>
<organism evidence="2 3">
    <name type="scientific">Acrocarpospora macrocephala</name>
    <dbReference type="NCBI Taxonomy" id="150177"/>
    <lineage>
        <taxon>Bacteria</taxon>
        <taxon>Bacillati</taxon>
        <taxon>Actinomycetota</taxon>
        <taxon>Actinomycetes</taxon>
        <taxon>Streptosporangiales</taxon>
        <taxon>Streptosporangiaceae</taxon>
        <taxon>Acrocarpospora</taxon>
    </lineage>
</organism>
<gene>
    <name evidence="2" type="ORF">Amac_009890</name>
</gene>
<dbReference type="OrthoDB" id="9857951at2"/>
<evidence type="ECO:0000313" key="3">
    <source>
        <dbReference type="Proteomes" id="UP000331127"/>
    </source>
</evidence>
<dbReference type="RefSeq" id="WP_155353107.1">
    <property type="nucleotide sequence ID" value="NZ_BAAAHL010000012.1"/>
</dbReference>
<accession>A0A5M3WEK0</accession>
<keyword evidence="3" id="KW-1185">Reference proteome</keyword>
<dbReference type="AlphaFoldDB" id="A0A5M3WEK0"/>
<proteinExistence type="predicted"/>
<dbReference type="Proteomes" id="UP000331127">
    <property type="component" value="Unassembled WGS sequence"/>
</dbReference>
<sequence>MSARIKARRASEEAEMLTIVAEMQEKLADAKAAADADPSPENLAARQEAMDEVAEFRSWVRGVARIRKLRDLLADSKLPDEKRERCGEELASLEERLGGFLAELEQLGSSAGQVPLPPGSVEANPQPARSKSRLPQPGGGR</sequence>
<evidence type="ECO:0000256" key="1">
    <source>
        <dbReference type="SAM" id="MobiDB-lite"/>
    </source>
</evidence>
<name>A0A5M3WEK0_9ACTN</name>
<protein>
    <submittedName>
        <fullName evidence="2">Uncharacterized protein</fullName>
    </submittedName>
</protein>
<evidence type="ECO:0000313" key="2">
    <source>
        <dbReference type="EMBL" id="GES07394.1"/>
    </source>
</evidence>